<dbReference type="GO" id="GO:0005975">
    <property type="term" value="P:carbohydrate metabolic process"/>
    <property type="evidence" value="ECO:0007669"/>
    <property type="project" value="InterPro"/>
</dbReference>
<feature type="region of interest" description="Disordered" evidence="1">
    <location>
        <begin position="515"/>
        <end position="549"/>
    </location>
</feature>
<dbReference type="RefSeq" id="WP_012868125.1">
    <property type="nucleotide sequence ID" value="NC_013521.1"/>
</dbReference>
<feature type="compositionally biased region" description="Basic and acidic residues" evidence="1">
    <location>
        <begin position="535"/>
        <end position="549"/>
    </location>
</feature>
<evidence type="ECO:0000313" key="2">
    <source>
        <dbReference type="EMBL" id="ACZ23057.1"/>
    </source>
</evidence>
<feature type="region of interest" description="Disordered" evidence="1">
    <location>
        <begin position="1"/>
        <end position="68"/>
    </location>
</feature>
<dbReference type="OrthoDB" id="3806982at2"/>
<proteinExistence type="predicted"/>
<dbReference type="GO" id="GO:0004553">
    <property type="term" value="F:hydrolase activity, hydrolyzing O-glycosyl compounds"/>
    <property type="evidence" value="ECO:0007669"/>
    <property type="project" value="TreeGrafter"/>
</dbReference>
<dbReference type="AlphaFoldDB" id="D1BD53"/>
<evidence type="ECO:0000313" key="3">
    <source>
        <dbReference type="Proteomes" id="UP000000322"/>
    </source>
</evidence>
<protein>
    <submittedName>
        <fullName evidence="2">Glycosyl hydrolase, glucoamylase</fullName>
    </submittedName>
</protein>
<keyword evidence="2" id="KW-0378">Hydrolase</keyword>
<organism evidence="2 3">
    <name type="scientific">Sanguibacter keddieii (strain ATCC 51767 / DSM 10542 / NCFB 3025 / ST-74)</name>
    <dbReference type="NCBI Taxonomy" id="446469"/>
    <lineage>
        <taxon>Bacteria</taxon>
        <taxon>Bacillati</taxon>
        <taxon>Actinomycetota</taxon>
        <taxon>Actinomycetes</taxon>
        <taxon>Micrococcales</taxon>
        <taxon>Sanguibacteraceae</taxon>
        <taxon>Sanguibacter</taxon>
    </lineage>
</organism>
<accession>D1BD53</accession>
<name>D1BD53_SANKS</name>
<dbReference type="PANTHER" id="PTHR31616:SF0">
    <property type="entry name" value="GLUCAN 1,4-ALPHA-GLUCOSIDASE"/>
    <property type="match status" value="1"/>
</dbReference>
<dbReference type="HOGENOM" id="CLU_043768_0_0_11"/>
<sequence length="549" mass="57303">MPANPADASTARTPEPRDVTRPAAPGEDTDRPEPCGPSTSQPAAVLEPDGPDRTPDGPARTPDGPVRRPPRAAAAVIVLVVVLSLTGTGRALDLWPFSTPDADVPLSSAGISVAPDGTRTPVPPGADVQFLPGSRVAVLDPDDATPEQLDAAQESRDWLASGTVPGTGTRYEDMAVSALLDIRALTLDDGAVVAGWSPNWRYAWPRDNAFVALALARTGHVDEALRVLDFLQRVQAPDGSFQARYLPDGSGPPDDRGVQTDATGWTLWAAASVLAEIDDPTDRRAAALDLQPLVDRSVEHVLALTDDGTRLPPPSPDYWEVRTSQQTLGTSAPLLMALTAAPVALQALDSPARAEEVAAVAQTFDTLVHEEFSPGYGRFLGGSSVDTAVAFLLPPFLPAPADGVPRGVLDAWAAAPAQMGRPGGGLAPGTSWKRDGISWTPTTSVFALASAGLASAGIDDVDGAERWLSWLDDHRTTLGSIPEKVLADGAPAQLAPLGWSSANVLLALVLLDETTGSDEEGATVPDESDESDQGDEGHERDEGDEGHEG</sequence>
<dbReference type="PANTHER" id="PTHR31616">
    <property type="entry name" value="TREHALASE"/>
    <property type="match status" value="1"/>
</dbReference>
<dbReference type="CAZy" id="GH15">
    <property type="family name" value="Glycoside Hydrolase Family 15"/>
</dbReference>
<dbReference type="InterPro" id="IPR012341">
    <property type="entry name" value="6hp_glycosidase-like_sf"/>
</dbReference>
<feature type="compositionally biased region" description="Acidic residues" evidence="1">
    <location>
        <begin position="515"/>
        <end position="534"/>
    </location>
</feature>
<dbReference type="Proteomes" id="UP000000322">
    <property type="component" value="Chromosome"/>
</dbReference>
<evidence type="ECO:0000256" key="1">
    <source>
        <dbReference type="SAM" id="MobiDB-lite"/>
    </source>
</evidence>
<dbReference type="Gene3D" id="1.50.10.10">
    <property type="match status" value="1"/>
</dbReference>
<gene>
    <name evidence="2" type="ordered locus">Sked_31600</name>
</gene>
<dbReference type="KEGG" id="ske:Sked_31600"/>
<dbReference type="EMBL" id="CP001819">
    <property type="protein sequence ID" value="ACZ23057.1"/>
    <property type="molecule type" value="Genomic_DNA"/>
</dbReference>
<reference evidence="2 3" key="1">
    <citation type="journal article" date="2009" name="Stand. Genomic Sci.">
        <title>Complete genome sequence of Sanguibacter keddieii type strain (ST-74).</title>
        <authorList>
            <person name="Ivanova N."/>
            <person name="Sikorski J."/>
            <person name="Sims D."/>
            <person name="Brettin T."/>
            <person name="Detter J.C."/>
            <person name="Han C."/>
            <person name="Lapidus A."/>
            <person name="Copeland A."/>
            <person name="Glavina Del Rio T."/>
            <person name="Nolan M."/>
            <person name="Chen F."/>
            <person name="Lucas S."/>
            <person name="Tice H."/>
            <person name="Cheng J.F."/>
            <person name="Bruce D."/>
            <person name="Goodwin L."/>
            <person name="Pitluck S."/>
            <person name="Pati A."/>
            <person name="Mavromatis K."/>
            <person name="Chen A."/>
            <person name="Palaniappan K."/>
            <person name="D'haeseleer P."/>
            <person name="Chain P."/>
            <person name="Bristow J."/>
            <person name="Eisen J.A."/>
            <person name="Markowitz V."/>
            <person name="Hugenholtz P."/>
            <person name="Goker M."/>
            <person name="Pukall R."/>
            <person name="Klenk H.P."/>
            <person name="Kyrpides N.C."/>
        </authorList>
    </citation>
    <scope>NUCLEOTIDE SEQUENCE [LARGE SCALE GENOMIC DNA]</scope>
    <source>
        <strain evidence="3">ATCC 51767 / DSM 10542 / NCFB 3025 / ST-74</strain>
    </source>
</reference>
<dbReference type="eggNOG" id="COG3387">
    <property type="taxonomic scope" value="Bacteria"/>
</dbReference>
<dbReference type="SUPFAM" id="SSF48208">
    <property type="entry name" value="Six-hairpin glycosidases"/>
    <property type="match status" value="1"/>
</dbReference>
<dbReference type="STRING" id="446469.Sked_31600"/>
<keyword evidence="3" id="KW-1185">Reference proteome</keyword>
<dbReference type="InterPro" id="IPR008928">
    <property type="entry name" value="6-hairpin_glycosidase_sf"/>
</dbReference>